<reference evidence="1" key="2">
    <citation type="journal article" date="2015" name="Fish Shellfish Immunol.">
        <title>Early steps in the European eel (Anguilla anguilla)-Vibrio vulnificus interaction in the gills: Role of the RtxA13 toxin.</title>
        <authorList>
            <person name="Callol A."/>
            <person name="Pajuelo D."/>
            <person name="Ebbesson L."/>
            <person name="Teles M."/>
            <person name="MacKenzie S."/>
            <person name="Amaro C."/>
        </authorList>
    </citation>
    <scope>NUCLEOTIDE SEQUENCE</scope>
</reference>
<protein>
    <submittedName>
        <fullName evidence="1">Uncharacterized protein</fullName>
    </submittedName>
</protein>
<name>A0A0E9P674_ANGAN</name>
<proteinExistence type="predicted"/>
<organism evidence="1">
    <name type="scientific">Anguilla anguilla</name>
    <name type="common">European freshwater eel</name>
    <name type="synonym">Muraena anguilla</name>
    <dbReference type="NCBI Taxonomy" id="7936"/>
    <lineage>
        <taxon>Eukaryota</taxon>
        <taxon>Metazoa</taxon>
        <taxon>Chordata</taxon>
        <taxon>Craniata</taxon>
        <taxon>Vertebrata</taxon>
        <taxon>Euteleostomi</taxon>
        <taxon>Actinopterygii</taxon>
        <taxon>Neopterygii</taxon>
        <taxon>Teleostei</taxon>
        <taxon>Anguilliformes</taxon>
        <taxon>Anguillidae</taxon>
        <taxon>Anguilla</taxon>
    </lineage>
</organism>
<reference evidence="1" key="1">
    <citation type="submission" date="2014-11" db="EMBL/GenBank/DDBJ databases">
        <authorList>
            <person name="Amaro Gonzalez C."/>
        </authorList>
    </citation>
    <scope>NUCLEOTIDE SEQUENCE</scope>
</reference>
<dbReference type="AlphaFoldDB" id="A0A0E9P674"/>
<accession>A0A0E9P674</accession>
<sequence length="27" mass="3243">MHQFRLDIVNQLSKHSDNMDSSLHKFN</sequence>
<dbReference type="EMBL" id="GBXM01109174">
    <property type="protein sequence ID" value="JAG99402.1"/>
    <property type="molecule type" value="Transcribed_RNA"/>
</dbReference>
<evidence type="ECO:0000313" key="1">
    <source>
        <dbReference type="EMBL" id="JAG99402.1"/>
    </source>
</evidence>